<evidence type="ECO:0000256" key="1">
    <source>
        <dbReference type="ARBA" id="ARBA00008061"/>
    </source>
</evidence>
<dbReference type="Gene3D" id="3.90.400.10">
    <property type="entry name" value="Oligo-1,6-glucosidase, Domain 2"/>
    <property type="match status" value="1"/>
</dbReference>
<dbReference type="Gene3D" id="3.20.20.80">
    <property type="entry name" value="Glycosidases"/>
    <property type="match status" value="1"/>
</dbReference>
<dbReference type="InterPro" id="IPR013780">
    <property type="entry name" value="Glyco_hydro_b"/>
</dbReference>
<dbReference type="GO" id="GO:0004556">
    <property type="term" value="F:alpha-amylase activity"/>
    <property type="evidence" value="ECO:0007669"/>
    <property type="project" value="TreeGrafter"/>
</dbReference>
<dbReference type="SUPFAM" id="SSF51011">
    <property type="entry name" value="Glycosyl hydrolase domain"/>
    <property type="match status" value="1"/>
</dbReference>
<evidence type="ECO:0000256" key="3">
    <source>
        <dbReference type="ARBA" id="ARBA00023295"/>
    </source>
</evidence>
<dbReference type="InterPro" id="IPR045857">
    <property type="entry name" value="O16G_dom_2"/>
</dbReference>
<organism evidence="5 6">
    <name type="scientific">Agrilactobacillus composti DSM 18527 = JCM 14202</name>
    <dbReference type="NCBI Taxonomy" id="1423734"/>
    <lineage>
        <taxon>Bacteria</taxon>
        <taxon>Bacillati</taxon>
        <taxon>Bacillota</taxon>
        <taxon>Bacilli</taxon>
        <taxon>Lactobacillales</taxon>
        <taxon>Lactobacillaceae</taxon>
        <taxon>Agrilactobacillus</taxon>
    </lineage>
</organism>
<dbReference type="Proteomes" id="UP000051236">
    <property type="component" value="Unassembled WGS sequence"/>
</dbReference>
<dbReference type="STRING" id="1423734.FC83_GL001004"/>
<dbReference type="PANTHER" id="PTHR10357">
    <property type="entry name" value="ALPHA-AMYLASE FAMILY MEMBER"/>
    <property type="match status" value="1"/>
</dbReference>
<dbReference type="SUPFAM" id="SSF51445">
    <property type="entry name" value="(Trans)glycosidases"/>
    <property type="match status" value="1"/>
</dbReference>
<protein>
    <submittedName>
        <fullName evidence="5">Alpha-glucosidase</fullName>
    </submittedName>
</protein>
<dbReference type="eggNOG" id="COG0366">
    <property type="taxonomic scope" value="Bacteria"/>
</dbReference>
<evidence type="ECO:0000313" key="5">
    <source>
        <dbReference type="EMBL" id="KRM35480.1"/>
    </source>
</evidence>
<proteinExistence type="inferred from homology"/>
<name>A0A0R1XZA8_9LACO</name>
<evidence type="ECO:0000259" key="4">
    <source>
        <dbReference type="SMART" id="SM00642"/>
    </source>
</evidence>
<keyword evidence="3" id="KW-0326">Glycosidase</keyword>
<dbReference type="FunFam" id="3.90.400.10:FF:000002">
    <property type="entry name" value="Sucrose isomerase"/>
    <property type="match status" value="1"/>
</dbReference>
<reference evidence="5 6" key="1">
    <citation type="journal article" date="2015" name="Genome Announc.">
        <title>Expanding the biotechnology potential of lactobacilli through comparative genomics of 213 strains and associated genera.</title>
        <authorList>
            <person name="Sun Z."/>
            <person name="Harris H.M."/>
            <person name="McCann A."/>
            <person name="Guo C."/>
            <person name="Argimon S."/>
            <person name="Zhang W."/>
            <person name="Yang X."/>
            <person name="Jeffery I.B."/>
            <person name="Cooney J.C."/>
            <person name="Kagawa T.F."/>
            <person name="Liu W."/>
            <person name="Song Y."/>
            <person name="Salvetti E."/>
            <person name="Wrobel A."/>
            <person name="Rasinkangas P."/>
            <person name="Parkhill J."/>
            <person name="Rea M.C."/>
            <person name="O'Sullivan O."/>
            <person name="Ritari J."/>
            <person name="Douillard F.P."/>
            <person name="Paul Ross R."/>
            <person name="Yang R."/>
            <person name="Briner A.E."/>
            <person name="Felis G.E."/>
            <person name="de Vos W.M."/>
            <person name="Barrangou R."/>
            <person name="Klaenhammer T.R."/>
            <person name="Caufield P.W."/>
            <person name="Cui Y."/>
            <person name="Zhang H."/>
            <person name="O'Toole P.W."/>
        </authorList>
    </citation>
    <scope>NUCLEOTIDE SEQUENCE [LARGE SCALE GENOMIC DNA]</scope>
    <source>
        <strain evidence="5 6">DSM 18527</strain>
    </source>
</reference>
<dbReference type="GO" id="GO:0009313">
    <property type="term" value="P:oligosaccharide catabolic process"/>
    <property type="evidence" value="ECO:0007669"/>
    <property type="project" value="TreeGrafter"/>
</dbReference>
<dbReference type="PANTHER" id="PTHR10357:SF179">
    <property type="entry name" value="NEUTRAL AND BASIC AMINO ACID TRANSPORT PROTEIN RBAT"/>
    <property type="match status" value="1"/>
</dbReference>
<dbReference type="CDD" id="cd11333">
    <property type="entry name" value="AmyAc_SI_OligoGlu_DGase"/>
    <property type="match status" value="1"/>
</dbReference>
<dbReference type="InterPro" id="IPR006047">
    <property type="entry name" value="GH13_cat_dom"/>
</dbReference>
<comment type="similarity">
    <text evidence="1">Belongs to the glycosyl hydrolase 13 family.</text>
</comment>
<evidence type="ECO:0000313" key="6">
    <source>
        <dbReference type="Proteomes" id="UP000051236"/>
    </source>
</evidence>
<dbReference type="Gene3D" id="2.60.40.1180">
    <property type="entry name" value="Golgi alpha-mannosidase II"/>
    <property type="match status" value="1"/>
</dbReference>
<dbReference type="SMART" id="SM00642">
    <property type="entry name" value="Aamy"/>
    <property type="match status" value="1"/>
</dbReference>
<dbReference type="Pfam" id="PF00128">
    <property type="entry name" value="Alpha-amylase"/>
    <property type="match status" value="1"/>
</dbReference>
<dbReference type="PATRIC" id="fig|1423734.3.peg.1018"/>
<dbReference type="EMBL" id="AZGA01000015">
    <property type="protein sequence ID" value="KRM35480.1"/>
    <property type="molecule type" value="Genomic_DNA"/>
</dbReference>
<keyword evidence="2" id="KW-0378">Hydrolase</keyword>
<feature type="domain" description="Glycosyl hydrolase family 13 catalytic" evidence="4">
    <location>
        <begin position="13"/>
        <end position="403"/>
    </location>
</feature>
<sequence>MARDWQDQQVIYQIYPKSFKDTNHDGIGDLPGIIEKLPYLKDLGITTIWLNPIFGSPQVDNGYDVSNYFAIDPSLGTMADFEALVAQVHQLGMHLILDFVLNHTSDQHPWFKDALNNPDSLFRDYYIWQAGFKQHEPNNWGSFFGGSVWQQESPTGQYYFHLFDKHMPDLNWRNPEVVHAMIQVAAFWVNKGIDGLRLDAFIHIAKADFHQNYPATSPTPHLATEFYANLPGVHDNLRVFVTALKQLNPDLYILGEAASANPDLLAAYTRPGECDSAVTFRTIVDQPRQTDVKLPSTFQLKKLDLPGMKREFAEIQAKVAAPPALYWSNHDMARLAQRYVDPTDFANSYCTLALMMYLQRGTPIIYYGEELGQQGERFQNWADFEDAGQVAPFAAQGKALGYRGTEILELLNQTHKMTARGPMAWTNDQYRGFSDVRPWKWGEKDSTKVTTKVQRTQILACYRQIIKFKQQAVFAQGTQAFLITPAAVYGYLRTFKQTQVAVVCNYSDTDQQVNFPQEIAGNLYQIGAANCQPQGVTLAPYSSVVLKFKEDR</sequence>
<keyword evidence="6" id="KW-1185">Reference proteome</keyword>
<dbReference type="AlphaFoldDB" id="A0A0R1XZA8"/>
<evidence type="ECO:0000256" key="2">
    <source>
        <dbReference type="ARBA" id="ARBA00022801"/>
    </source>
</evidence>
<accession>A0A0R1XZA8</accession>
<gene>
    <name evidence="5" type="ORF">FC83_GL001004</name>
</gene>
<dbReference type="RefSeq" id="WP_057002430.1">
    <property type="nucleotide sequence ID" value="NZ_AZGA01000015.1"/>
</dbReference>
<comment type="caution">
    <text evidence="5">The sequence shown here is derived from an EMBL/GenBank/DDBJ whole genome shotgun (WGS) entry which is preliminary data.</text>
</comment>
<dbReference type="InterPro" id="IPR017853">
    <property type="entry name" value="GH"/>
</dbReference>